<comment type="caution">
    <text evidence="1">The sequence shown here is derived from an EMBL/GenBank/DDBJ whole genome shotgun (WGS) entry which is preliminary data.</text>
</comment>
<reference evidence="1 2" key="1">
    <citation type="submission" date="2024-01" db="EMBL/GenBank/DDBJ databases">
        <title>The genomes of 5 underutilized Papilionoideae crops provide insights into root nodulation and disease resistance.</title>
        <authorList>
            <person name="Yuan L."/>
        </authorList>
    </citation>
    <scope>NUCLEOTIDE SEQUENCE [LARGE SCALE GENOMIC DNA]</scope>
    <source>
        <strain evidence="1">LY-2023</strain>
        <tissue evidence="1">Leaf</tissue>
    </source>
</reference>
<gene>
    <name evidence="1" type="ORF">RJT34_18921</name>
</gene>
<evidence type="ECO:0000313" key="2">
    <source>
        <dbReference type="Proteomes" id="UP001359559"/>
    </source>
</evidence>
<proteinExistence type="predicted"/>
<accession>A0AAN9P2W7</accession>
<organism evidence="1 2">
    <name type="scientific">Clitoria ternatea</name>
    <name type="common">Butterfly pea</name>
    <dbReference type="NCBI Taxonomy" id="43366"/>
    <lineage>
        <taxon>Eukaryota</taxon>
        <taxon>Viridiplantae</taxon>
        <taxon>Streptophyta</taxon>
        <taxon>Embryophyta</taxon>
        <taxon>Tracheophyta</taxon>
        <taxon>Spermatophyta</taxon>
        <taxon>Magnoliopsida</taxon>
        <taxon>eudicotyledons</taxon>
        <taxon>Gunneridae</taxon>
        <taxon>Pentapetalae</taxon>
        <taxon>rosids</taxon>
        <taxon>fabids</taxon>
        <taxon>Fabales</taxon>
        <taxon>Fabaceae</taxon>
        <taxon>Papilionoideae</taxon>
        <taxon>50 kb inversion clade</taxon>
        <taxon>NPAAA clade</taxon>
        <taxon>indigoferoid/millettioid clade</taxon>
        <taxon>Phaseoleae</taxon>
        <taxon>Clitoria</taxon>
    </lineage>
</organism>
<dbReference type="Proteomes" id="UP001359559">
    <property type="component" value="Unassembled WGS sequence"/>
</dbReference>
<name>A0AAN9P2W7_CLITE</name>
<dbReference type="AlphaFoldDB" id="A0AAN9P2W7"/>
<sequence length="74" mass="8460">MIMVFFCFSCGESNTSSPLHLSGSRCHISQVLFSLPLLYSWHNMHNGAKLLKLNVDNFQSIASLERDQLKICNW</sequence>
<keyword evidence="2" id="KW-1185">Reference proteome</keyword>
<evidence type="ECO:0000313" key="1">
    <source>
        <dbReference type="EMBL" id="KAK7284180.1"/>
    </source>
</evidence>
<protein>
    <submittedName>
        <fullName evidence="1">Uncharacterized protein</fullName>
    </submittedName>
</protein>
<dbReference type="EMBL" id="JAYKXN010000005">
    <property type="protein sequence ID" value="KAK7284180.1"/>
    <property type="molecule type" value="Genomic_DNA"/>
</dbReference>